<gene>
    <name evidence="3" type="ORF">DFJ65_1310</name>
</gene>
<accession>A0A3D9ULT5</accession>
<evidence type="ECO:0000313" key="4">
    <source>
        <dbReference type="Proteomes" id="UP000256253"/>
    </source>
</evidence>
<dbReference type="Proteomes" id="UP000256253">
    <property type="component" value="Unassembled WGS sequence"/>
</dbReference>
<evidence type="ECO:0000256" key="1">
    <source>
        <dbReference type="SAM" id="MobiDB-lite"/>
    </source>
</evidence>
<dbReference type="EMBL" id="QTUA01000001">
    <property type="protein sequence ID" value="REF30306.1"/>
    <property type="molecule type" value="Genomic_DNA"/>
</dbReference>
<dbReference type="AlphaFoldDB" id="A0A3D9ULT5"/>
<feature type="compositionally biased region" description="Acidic residues" evidence="1">
    <location>
        <begin position="105"/>
        <end position="157"/>
    </location>
</feature>
<keyword evidence="2" id="KW-0472">Membrane</keyword>
<reference evidence="3 4" key="1">
    <citation type="submission" date="2018-08" db="EMBL/GenBank/DDBJ databases">
        <title>Sequencing the genomes of 1000 actinobacteria strains.</title>
        <authorList>
            <person name="Klenk H.-P."/>
        </authorList>
    </citation>
    <scope>NUCLEOTIDE SEQUENCE [LARGE SCALE GENOMIC DNA]</scope>
    <source>
        <strain evidence="3 4">DSM 22967</strain>
    </source>
</reference>
<name>A0A3D9ULT5_9MICO</name>
<keyword evidence="2" id="KW-0812">Transmembrane</keyword>
<comment type="caution">
    <text evidence="3">The sequence shown here is derived from an EMBL/GenBank/DDBJ whole genome shotgun (WGS) entry which is preliminary data.</text>
</comment>
<keyword evidence="4" id="KW-1185">Reference proteome</keyword>
<evidence type="ECO:0000313" key="3">
    <source>
        <dbReference type="EMBL" id="REF30306.1"/>
    </source>
</evidence>
<feature type="transmembrane region" description="Helical" evidence="2">
    <location>
        <begin position="54"/>
        <end position="80"/>
    </location>
</feature>
<protein>
    <submittedName>
        <fullName evidence="3">Uncharacterized protein</fullName>
    </submittedName>
</protein>
<keyword evidence="2" id="KW-1133">Transmembrane helix</keyword>
<evidence type="ECO:0000256" key="2">
    <source>
        <dbReference type="SAM" id="Phobius"/>
    </source>
</evidence>
<proteinExistence type="predicted"/>
<dbReference type="RefSeq" id="WP_115922315.1">
    <property type="nucleotide sequence ID" value="NZ_QTUA01000001.1"/>
</dbReference>
<sequence length="166" mass="17487">MVGNRALTALYWVIGFVLAVLAGVAGASWGNSQAPTFGNDETGGTPATGASRLLFSLFGGLLAAAAVLAVFAGIFMLLWLRGRRGHGTDDDYEADAGFMDHVEFGDDEDDEDEDAEHGDAAEDGAGDDSYDDGYDTDDYDGDGYEDAEAFDETDIGDESVGGRRHP</sequence>
<organism evidence="3 4">
    <name type="scientific">Calidifontibacter indicus</name>
    <dbReference type="NCBI Taxonomy" id="419650"/>
    <lineage>
        <taxon>Bacteria</taxon>
        <taxon>Bacillati</taxon>
        <taxon>Actinomycetota</taxon>
        <taxon>Actinomycetes</taxon>
        <taxon>Micrococcales</taxon>
        <taxon>Dermacoccaceae</taxon>
        <taxon>Calidifontibacter</taxon>
    </lineage>
</organism>
<feature type="region of interest" description="Disordered" evidence="1">
    <location>
        <begin position="92"/>
        <end position="166"/>
    </location>
</feature>